<evidence type="ECO:0000256" key="10">
    <source>
        <dbReference type="ARBA" id="ARBA00023277"/>
    </source>
</evidence>
<dbReference type="InterPro" id="IPR019777">
    <property type="entry name" value="Form_AcTrfase_GR_CS"/>
</dbReference>
<dbReference type="PANTHER" id="PTHR30191:SF0">
    <property type="entry name" value="FORMATE ACETYLTRANSFERASE 1"/>
    <property type="match status" value="1"/>
</dbReference>
<dbReference type="OrthoDB" id="9803969at2"/>
<evidence type="ECO:0000313" key="22">
    <source>
        <dbReference type="Proteomes" id="UP000095594"/>
    </source>
</evidence>
<dbReference type="CDD" id="cd01678">
    <property type="entry name" value="PFL1"/>
    <property type="match status" value="1"/>
</dbReference>
<dbReference type="AlphaFoldDB" id="A0A174HHD9"/>
<comment type="subunit">
    <text evidence="18">Homodimer.</text>
</comment>
<dbReference type="PANTHER" id="PTHR30191">
    <property type="entry name" value="FORMATE ACETYLTRANSFERASE"/>
    <property type="match status" value="1"/>
</dbReference>
<dbReference type="GO" id="GO:0008861">
    <property type="term" value="F:formate C-acetyltransferase activity"/>
    <property type="evidence" value="ECO:0007669"/>
    <property type="project" value="UniProtKB-UniRule"/>
</dbReference>
<dbReference type="FunFam" id="3.20.70.20:FF:000003">
    <property type="entry name" value="Formate acetyltransferase"/>
    <property type="match status" value="1"/>
</dbReference>
<keyword evidence="8 18" id="KW-0808">Transferase</keyword>
<dbReference type="EMBL" id="CYZX01000014">
    <property type="protein sequence ID" value="CUO72325.1"/>
    <property type="molecule type" value="Genomic_DNA"/>
</dbReference>
<evidence type="ECO:0000256" key="1">
    <source>
        <dbReference type="ARBA" id="ARBA00004496"/>
    </source>
</evidence>
<evidence type="ECO:0000256" key="18">
    <source>
        <dbReference type="RuleBase" id="RU368075"/>
    </source>
</evidence>
<feature type="domain" description="PFL" evidence="20">
    <location>
        <begin position="1"/>
        <end position="613"/>
    </location>
</feature>
<evidence type="ECO:0000256" key="7">
    <source>
        <dbReference type="ARBA" id="ARBA00022526"/>
    </source>
</evidence>
<evidence type="ECO:0000259" key="20">
    <source>
        <dbReference type="PROSITE" id="PS51554"/>
    </source>
</evidence>
<dbReference type="SUPFAM" id="SSF51998">
    <property type="entry name" value="PFL-like glycyl radical enzymes"/>
    <property type="match status" value="1"/>
</dbReference>
<gene>
    <name evidence="21" type="primary">pflB</name>
    <name evidence="21" type="ORF">ERS852471_02128</name>
</gene>
<evidence type="ECO:0000256" key="15">
    <source>
        <dbReference type="PIRSR" id="PIRSR000379-1"/>
    </source>
</evidence>
<feature type="domain" description="Glycine radical" evidence="19">
    <location>
        <begin position="620"/>
        <end position="743"/>
    </location>
</feature>
<keyword evidence="9 16" id="KW-0556">Organic radical</keyword>
<sequence>MRQEWTGFNKGQWQKSVDVRNFIQTNYTAYEGDDSFLAGATEATKKLWAEVSELFKKERENGGVLDLDTETISGINEYKAGYIDQAFEKIVGVQTDAPLKRAVMPYGGIRMAESAAKAYGYEVSPRISEIFSKYRKTHNQGVFDAYTTEMRLARKSGVITGLPDAYGRGRIIGDYRRVALYGVDRLIQDKEQQKLSLEVKTIDEEVIRLREELSDQIAALKELKGLAATYGFDISAPATNAKEAIQWLYFGFLGAIKDQNGAAMSLGRTSTFLDIYIERDLRNGVITEEEAQELMDHFVMKLRLVKFLRTPEYNDLFSGDPTWVTESIGGMGLDGRTLVTKNSFRVLNTLYTLGPSPEPNLTVLWSTRLPQGFKDFCSKVSIDTSSVQYENDDLMAPYWGDDYAIACCVSAMRVGKQMQFFGARVNLAKTLLYAINGGRDEKSGVQVGPKTIPLTDEYLDYNEVMDRFETMTDWLANLYVNTLNVIHYMHDKYSYEKLQMALHDRDVFRTMACGIAGLSVCADSLSAIKYAKVKPIRNEEGIAVDFEVEGDFPKYGNDDDRVDEIAAWLVESMMNKIRQNKTYRNATHTQSVLTITSNVVYGKKTGTTPCGRKAGEPFAPGANPMHGRDNSGSLASLNSVAKIPYEHSQDGVSNTFSIIPDALGKTAEGRITNLGAMMDGYFSQGAQHLNVNVFDRETLLDAMEHPEEYPQLTIRVSGYAVNFIKLTREQQLDVINRTFHKSM</sequence>
<keyword evidence="11 18" id="KW-0012">Acyltransferase</keyword>
<dbReference type="GO" id="GO:0006006">
    <property type="term" value="P:glucose metabolic process"/>
    <property type="evidence" value="ECO:0007669"/>
    <property type="project" value="UniProtKB-UniRule"/>
</dbReference>
<comment type="subcellular location">
    <subcellularLocation>
        <location evidence="1 18">Cytoplasm</location>
    </subcellularLocation>
</comment>
<dbReference type="EC" id="2.3.1.54" evidence="4 18"/>
<comment type="function">
    <text evidence="13">Catalyzes the conversion of pyruvate to formate and acetyl-CoA.</text>
</comment>
<evidence type="ECO:0000256" key="17">
    <source>
        <dbReference type="PROSITE-ProRule" id="PRU00493"/>
    </source>
</evidence>
<evidence type="ECO:0000256" key="6">
    <source>
        <dbReference type="ARBA" id="ARBA00022490"/>
    </source>
</evidence>
<dbReference type="PIRSF" id="PIRSF000379">
    <property type="entry name" value="For_Ac_trans_1"/>
    <property type="match status" value="1"/>
</dbReference>
<organism evidence="21 22">
    <name type="scientific">Clostridium disporicum</name>
    <dbReference type="NCBI Taxonomy" id="84024"/>
    <lineage>
        <taxon>Bacteria</taxon>
        <taxon>Bacillati</taxon>
        <taxon>Bacillota</taxon>
        <taxon>Clostridia</taxon>
        <taxon>Eubacteriales</taxon>
        <taxon>Clostridiaceae</taxon>
        <taxon>Clostridium</taxon>
    </lineage>
</organism>
<keyword evidence="7 18" id="KW-0313">Glucose metabolism</keyword>
<evidence type="ECO:0000259" key="19">
    <source>
        <dbReference type="PROSITE" id="PS51149"/>
    </source>
</evidence>
<evidence type="ECO:0000256" key="4">
    <source>
        <dbReference type="ARBA" id="ARBA00013214"/>
    </source>
</evidence>
<dbReference type="InterPro" id="IPR050244">
    <property type="entry name" value="Auton_GlycylRad_Cofactor"/>
</dbReference>
<evidence type="ECO:0000256" key="9">
    <source>
        <dbReference type="ARBA" id="ARBA00022818"/>
    </source>
</evidence>
<comment type="pathway">
    <text evidence="2 18">Fermentation; pyruvate fermentation; formate from pyruvate: step 1/1.</text>
</comment>
<evidence type="ECO:0000256" key="8">
    <source>
        <dbReference type="ARBA" id="ARBA00022679"/>
    </source>
</evidence>
<feature type="active site" description="S-acetylcysteine intermediate" evidence="15">
    <location>
        <position position="407"/>
    </location>
</feature>
<comment type="catalytic activity">
    <reaction evidence="14 18">
        <text>formate + acetyl-CoA = pyruvate + CoA</text>
        <dbReference type="Rhea" id="RHEA:11844"/>
        <dbReference type="ChEBI" id="CHEBI:15361"/>
        <dbReference type="ChEBI" id="CHEBI:15740"/>
        <dbReference type="ChEBI" id="CHEBI:57287"/>
        <dbReference type="ChEBI" id="CHEBI:57288"/>
        <dbReference type="EC" id="2.3.1.54"/>
    </reaction>
</comment>
<feature type="active site" description="Cysteine radical intermediate" evidence="15">
    <location>
        <position position="408"/>
    </location>
</feature>
<dbReference type="Pfam" id="PF02901">
    <property type="entry name" value="PFL-like"/>
    <property type="match status" value="1"/>
</dbReference>
<dbReference type="InterPro" id="IPR005949">
    <property type="entry name" value="Form_AcTrfase"/>
</dbReference>
<dbReference type="PROSITE" id="PS51149">
    <property type="entry name" value="GLY_RADICAL_2"/>
    <property type="match status" value="1"/>
</dbReference>
<evidence type="ECO:0000256" key="2">
    <source>
        <dbReference type="ARBA" id="ARBA00004809"/>
    </source>
</evidence>
<dbReference type="NCBIfam" id="TIGR01255">
    <property type="entry name" value="pyr_form_ly_1"/>
    <property type="match status" value="1"/>
</dbReference>
<evidence type="ECO:0000256" key="13">
    <source>
        <dbReference type="ARBA" id="ARBA00034302"/>
    </source>
</evidence>
<evidence type="ECO:0000256" key="11">
    <source>
        <dbReference type="ARBA" id="ARBA00023315"/>
    </source>
</evidence>
<evidence type="ECO:0000256" key="16">
    <source>
        <dbReference type="PIRSR" id="PIRSR000379-2"/>
    </source>
</evidence>
<protein>
    <recommendedName>
        <fullName evidence="5 18">Formate acetyltransferase</fullName>
        <ecNumber evidence="4 18">2.3.1.54</ecNumber>
    </recommendedName>
    <alternativeName>
        <fullName evidence="12 18">Pyruvate formate-lyase</fullName>
    </alternativeName>
</protein>
<evidence type="ECO:0000256" key="14">
    <source>
        <dbReference type="ARBA" id="ARBA00049029"/>
    </source>
</evidence>
<keyword evidence="10 18" id="KW-0119">Carbohydrate metabolism</keyword>
<dbReference type="Proteomes" id="UP000095594">
    <property type="component" value="Unassembled WGS sequence"/>
</dbReference>
<feature type="modified residue" description="Glycine radical" evidence="16 17">
    <location>
        <position position="718"/>
    </location>
</feature>
<keyword evidence="6 18" id="KW-0963">Cytoplasm</keyword>
<evidence type="ECO:0000256" key="12">
    <source>
        <dbReference type="ARBA" id="ARBA00031063"/>
    </source>
</evidence>
<proteinExistence type="inferred from homology"/>
<dbReference type="GO" id="GO:0005829">
    <property type="term" value="C:cytosol"/>
    <property type="evidence" value="ECO:0007669"/>
    <property type="project" value="TreeGrafter"/>
</dbReference>
<evidence type="ECO:0000313" key="21">
    <source>
        <dbReference type="EMBL" id="CUO72325.1"/>
    </source>
</evidence>
<dbReference type="PROSITE" id="PS00850">
    <property type="entry name" value="GLY_RADICAL_1"/>
    <property type="match status" value="1"/>
</dbReference>
<evidence type="ECO:0000256" key="5">
    <source>
        <dbReference type="ARBA" id="ARBA00013897"/>
    </source>
</evidence>
<dbReference type="InterPro" id="IPR004184">
    <property type="entry name" value="PFL_dom"/>
</dbReference>
<accession>A0A174HHD9</accession>
<name>A0A174HHD9_9CLOT</name>
<dbReference type="RefSeq" id="WP_055266403.1">
    <property type="nucleotide sequence ID" value="NZ_CABIXQ010000014.1"/>
</dbReference>
<dbReference type="UniPathway" id="UPA00920">
    <property type="reaction ID" value="UER00891"/>
</dbReference>
<comment type="similarity">
    <text evidence="3 18">Belongs to the glycyl radical enzyme (GRE) family. PFL subfamily.</text>
</comment>
<reference evidence="21 22" key="1">
    <citation type="submission" date="2015-09" db="EMBL/GenBank/DDBJ databases">
        <authorList>
            <consortium name="Pathogen Informatics"/>
        </authorList>
    </citation>
    <scope>NUCLEOTIDE SEQUENCE [LARGE SCALE GENOMIC DNA]</scope>
    <source>
        <strain evidence="21 22">2789STDY5834856</strain>
    </source>
</reference>
<dbReference type="InterPro" id="IPR001150">
    <property type="entry name" value="Gly_radical"/>
</dbReference>
<dbReference type="PROSITE" id="PS51554">
    <property type="entry name" value="PFL"/>
    <property type="match status" value="1"/>
</dbReference>
<dbReference type="Pfam" id="PF01228">
    <property type="entry name" value="Gly_radical"/>
    <property type="match status" value="1"/>
</dbReference>
<dbReference type="Gene3D" id="3.20.70.20">
    <property type="match status" value="1"/>
</dbReference>
<evidence type="ECO:0000256" key="3">
    <source>
        <dbReference type="ARBA" id="ARBA00008375"/>
    </source>
</evidence>